<gene>
    <name evidence="2" type="ORF">KK078_10240</name>
</gene>
<organism evidence="2 3">
    <name type="scientific">Dawidia soli</name>
    <dbReference type="NCBI Taxonomy" id="2782352"/>
    <lineage>
        <taxon>Bacteria</taxon>
        <taxon>Pseudomonadati</taxon>
        <taxon>Bacteroidota</taxon>
        <taxon>Cytophagia</taxon>
        <taxon>Cytophagales</taxon>
        <taxon>Chryseotaleaceae</taxon>
        <taxon>Dawidia</taxon>
    </lineage>
</organism>
<dbReference type="AlphaFoldDB" id="A0AAP2D867"/>
<dbReference type="InterPro" id="IPR025351">
    <property type="entry name" value="Pvc16_N"/>
</dbReference>
<name>A0AAP2D867_9BACT</name>
<proteinExistence type="predicted"/>
<keyword evidence="3" id="KW-1185">Reference proteome</keyword>
<sequence length="187" mass="21040">MIQHVLPVVVDELNEYLKSQFNAVEDKAILSAIVEQDGSLALESGNKIVATLIFVDKDVTYKSGPGTTSSGLEILQYSPPLNINLTVMFSALFSRNHYIESLRYLSGVIYFFQYKPLFTRQNTPKLSRGADKIYFDLLSVSPSDMMNYYSMLGIKYVPSVVYKVRMLTFSQDNVVADLPAIRGLETK</sequence>
<dbReference type="Proteomes" id="UP001319180">
    <property type="component" value="Unassembled WGS sequence"/>
</dbReference>
<feature type="domain" description="Pvc16 N-terminal" evidence="1">
    <location>
        <begin position="8"/>
        <end position="176"/>
    </location>
</feature>
<evidence type="ECO:0000259" key="1">
    <source>
        <dbReference type="Pfam" id="PF14065"/>
    </source>
</evidence>
<dbReference type="RefSeq" id="WP_254090174.1">
    <property type="nucleotide sequence ID" value="NZ_JAHESC010000012.1"/>
</dbReference>
<dbReference type="EMBL" id="JAHESC010000012">
    <property type="protein sequence ID" value="MBT1686939.1"/>
    <property type="molecule type" value="Genomic_DNA"/>
</dbReference>
<comment type="caution">
    <text evidence="2">The sequence shown here is derived from an EMBL/GenBank/DDBJ whole genome shotgun (WGS) entry which is preliminary data.</text>
</comment>
<evidence type="ECO:0000313" key="2">
    <source>
        <dbReference type="EMBL" id="MBT1686939.1"/>
    </source>
</evidence>
<dbReference type="Pfam" id="PF14065">
    <property type="entry name" value="Pvc16_N"/>
    <property type="match status" value="1"/>
</dbReference>
<reference evidence="2 3" key="1">
    <citation type="submission" date="2021-05" db="EMBL/GenBank/DDBJ databases">
        <title>A Polyphasic approach of four new species of the genus Ohtaekwangia: Ohtaekwangia histidinii sp. nov., Ohtaekwangia cretensis sp. nov., Ohtaekwangia indiensis sp. nov., Ohtaekwangia reichenbachii sp. nov. from diverse environment.</title>
        <authorList>
            <person name="Octaviana S."/>
        </authorList>
    </citation>
    <scope>NUCLEOTIDE SEQUENCE [LARGE SCALE GENOMIC DNA]</scope>
    <source>
        <strain evidence="2 3">PWU37</strain>
    </source>
</reference>
<protein>
    <submittedName>
        <fullName evidence="2">DUF4255 domain-containing protein</fullName>
    </submittedName>
</protein>
<accession>A0AAP2D867</accession>
<evidence type="ECO:0000313" key="3">
    <source>
        <dbReference type="Proteomes" id="UP001319180"/>
    </source>
</evidence>